<gene>
    <name evidence="1" type="ORF">AMOR_13930</name>
</gene>
<reference evidence="2" key="1">
    <citation type="journal article" date="2022" name="Int. J. Syst. Evol. Microbiol.">
        <title>Anaeromyxobacter oryzae sp. nov., Anaeromyxobacter diazotrophicus sp. nov. and Anaeromyxobacter paludicola sp. nov., isolated from paddy soils.</title>
        <authorList>
            <person name="Itoh H."/>
            <person name="Xu Z."/>
            <person name="Mise K."/>
            <person name="Masuda Y."/>
            <person name="Ushijima N."/>
            <person name="Hayakawa C."/>
            <person name="Shiratori Y."/>
            <person name="Senoo K."/>
        </authorList>
    </citation>
    <scope>NUCLEOTIDE SEQUENCE [LARGE SCALE GENOMIC DNA]</scope>
    <source>
        <strain evidence="2">Red232</strain>
    </source>
</reference>
<dbReference type="EMBL" id="AP025591">
    <property type="protein sequence ID" value="BDG02397.1"/>
    <property type="molecule type" value="Genomic_DNA"/>
</dbReference>
<evidence type="ECO:0000313" key="1">
    <source>
        <dbReference type="EMBL" id="BDG02397.1"/>
    </source>
</evidence>
<sequence>MVDHVTHVDVDAVGRRASELARALTALGFSVRCKRGRTVADSSAIEAQDAKAKLRALGFADREYRIFVEYVRQWGFL</sequence>
<organism evidence="1 2">
    <name type="scientific">Anaeromyxobacter oryzae</name>
    <dbReference type="NCBI Taxonomy" id="2918170"/>
    <lineage>
        <taxon>Bacteria</taxon>
        <taxon>Pseudomonadati</taxon>
        <taxon>Myxococcota</taxon>
        <taxon>Myxococcia</taxon>
        <taxon>Myxococcales</taxon>
        <taxon>Cystobacterineae</taxon>
        <taxon>Anaeromyxobacteraceae</taxon>
        <taxon>Anaeromyxobacter</taxon>
    </lineage>
</organism>
<proteinExistence type="predicted"/>
<dbReference type="Proteomes" id="UP001162891">
    <property type="component" value="Chromosome"/>
</dbReference>
<dbReference type="RefSeq" id="WP_248360025.1">
    <property type="nucleotide sequence ID" value="NZ_AP025591.1"/>
</dbReference>
<evidence type="ECO:0000313" key="2">
    <source>
        <dbReference type="Proteomes" id="UP001162891"/>
    </source>
</evidence>
<name>A0ABM7WSF4_9BACT</name>
<protein>
    <submittedName>
        <fullName evidence="1">Uncharacterized protein</fullName>
    </submittedName>
</protein>
<keyword evidence="2" id="KW-1185">Reference proteome</keyword>
<accession>A0ABM7WSF4</accession>